<organism evidence="8 9">
    <name type="scientific">Desulfurispirillum indicum (strain ATCC BAA-1389 / DSM 22839 / S5)</name>
    <dbReference type="NCBI Taxonomy" id="653733"/>
    <lineage>
        <taxon>Bacteria</taxon>
        <taxon>Pseudomonadati</taxon>
        <taxon>Chrysiogenota</taxon>
        <taxon>Chrysiogenia</taxon>
        <taxon>Chrysiogenales</taxon>
        <taxon>Chrysiogenaceae</taxon>
        <taxon>Desulfurispirillum</taxon>
    </lineage>
</organism>
<dbReference type="GO" id="GO:0043527">
    <property type="term" value="C:tRNA methyltransferase complex"/>
    <property type="evidence" value="ECO:0007669"/>
    <property type="project" value="TreeGrafter"/>
</dbReference>
<dbReference type="PANTHER" id="PTHR23417:SF14">
    <property type="entry name" value="PENTACOTRIPEPTIDE-REPEAT REGION OF PRORP DOMAIN-CONTAINING PROTEIN"/>
    <property type="match status" value="1"/>
</dbReference>
<dbReference type="InterPro" id="IPR029063">
    <property type="entry name" value="SAM-dependent_MTases_sf"/>
</dbReference>
<keyword evidence="6" id="KW-0949">S-adenosyl-L-methionine</keyword>
<dbReference type="RefSeq" id="WP_013505764.1">
    <property type="nucleotide sequence ID" value="NC_014836.1"/>
</dbReference>
<dbReference type="InParanoid" id="E6W4A9"/>
<dbReference type="EMBL" id="CP002432">
    <property type="protein sequence ID" value="ADU65883.1"/>
    <property type="molecule type" value="Genomic_DNA"/>
</dbReference>
<protein>
    <recommendedName>
        <fullName evidence="3">tRNA (guanine(46)-N(7))-methyltransferase</fullName>
        <ecNumber evidence="3">2.1.1.33</ecNumber>
    </recommendedName>
</protein>
<dbReference type="EC" id="2.1.1.33" evidence="3"/>
<evidence type="ECO:0000256" key="1">
    <source>
        <dbReference type="ARBA" id="ARBA00000142"/>
    </source>
</evidence>
<dbReference type="OrthoDB" id="9802090at2"/>
<gene>
    <name evidence="8" type="ordered locus">Selin_1148</name>
</gene>
<evidence type="ECO:0000256" key="3">
    <source>
        <dbReference type="ARBA" id="ARBA00011977"/>
    </source>
</evidence>
<keyword evidence="7" id="KW-0819">tRNA processing</keyword>
<evidence type="ECO:0000256" key="2">
    <source>
        <dbReference type="ARBA" id="ARBA00003015"/>
    </source>
</evidence>
<dbReference type="PANTHER" id="PTHR23417">
    <property type="entry name" value="3-DEOXY-D-MANNO-OCTULOSONIC-ACID TRANSFERASE/TRNA GUANINE-N 7 - -METHYLTRANSFERASE"/>
    <property type="match status" value="1"/>
</dbReference>
<dbReference type="PROSITE" id="PS51625">
    <property type="entry name" value="SAM_MT_TRMB"/>
    <property type="match status" value="1"/>
</dbReference>
<dbReference type="CDD" id="cd02440">
    <property type="entry name" value="AdoMet_MTases"/>
    <property type="match status" value="1"/>
</dbReference>
<accession>E6W4A9</accession>
<sequence length="216" mass="24991">MSSSTIEVNPYVRKIHEFPETILVPGEDGRFALFPQLRSDMPVVVEIGSGSGNHMIQYLTRMPRCQYFGYELRYKRLYRTAQKLAEAKQQGYVVQCFAQKMPEHFAPASIDTLIINFPDPWAKLKQRKNRIMAPQNLKIFHSLLKPGGVVEFKSDHHEYFLRARENLLDSGFAVEAYTLNLHGSAYSADNIITEFERMFLHKVPKRIGWLRARKVG</sequence>
<dbReference type="KEGG" id="din:Selin_1148"/>
<name>E6W4A9_DESIS</name>
<dbReference type="AlphaFoldDB" id="E6W4A9"/>
<reference evidence="8 9" key="1">
    <citation type="submission" date="2010-12" db="EMBL/GenBank/DDBJ databases">
        <title>Complete sequence of Desulfurispirillum indicum S5.</title>
        <authorList>
            <consortium name="US DOE Joint Genome Institute"/>
            <person name="Lucas S."/>
            <person name="Copeland A."/>
            <person name="Lapidus A."/>
            <person name="Cheng J.-F."/>
            <person name="Goodwin L."/>
            <person name="Pitluck S."/>
            <person name="Chertkov O."/>
            <person name="Held B."/>
            <person name="Detter J.C."/>
            <person name="Han C."/>
            <person name="Tapia R."/>
            <person name="Land M."/>
            <person name="Hauser L."/>
            <person name="Kyrpides N."/>
            <person name="Ivanova N."/>
            <person name="Mikhailova N."/>
            <person name="Haggblom M."/>
            <person name="Rauschenbach I."/>
            <person name="Bini E."/>
            <person name="Woyke T."/>
        </authorList>
    </citation>
    <scope>NUCLEOTIDE SEQUENCE [LARGE SCALE GENOMIC DNA]</scope>
    <source>
        <strain evidence="9">ATCC BAA-1389 / DSM 22839 / S5</strain>
    </source>
</reference>
<dbReference type="Pfam" id="PF02390">
    <property type="entry name" value="Methyltransf_4"/>
    <property type="match status" value="1"/>
</dbReference>
<dbReference type="eggNOG" id="COG0220">
    <property type="taxonomic scope" value="Bacteria"/>
</dbReference>
<dbReference type="GO" id="GO:0008176">
    <property type="term" value="F:tRNA (guanine(46)-N7)-methyltransferase activity"/>
    <property type="evidence" value="ECO:0007669"/>
    <property type="project" value="UniProtKB-EC"/>
</dbReference>
<comment type="catalytic activity">
    <reaction evidence="1">
        <text>guanosine(46) in tRNA + S-adenosyl-L-methionine = N(7)-methylguanosine(46) in tRNA + S-adenosyl-L-homocysteine</text>
        <dbReference type="Rhea" id="RHEA:42708"/>
        <dbReference type="Rhea" id="RHEA-COMP:10188"/>
        <dbReference type="Rhea" id="RHEA-COMP:10189"/>
        <dbReference type="ChEBI" id="CHEBI:57856"/>
        <dbReference type="ChEBI" id="CHEBI:59789"/>
        <dbReference type="ChEBI" id="CHEBI:74269"/>
        <dbReference type="ChEBI" id="CHEBI:74480"/>
        <dbReference type="EC" id="2.1.1.33"/>
    </reaction>
</comment>
<dbReference type="FunCoup" id="E6W4A9">
    <property type="interactions" value="295"/>
</dbReference>
<keyword evidence="9" id="KW-1185">Reference proteome</keyword>
<keyword evidence="5 8" id="KW-0808">Transferase</keyword>
<dbReference type="HOGENOM" id="CLU_050910_2_2_0"/>
<keyword evidence="4 8" id="KW-0489">Methyltransferase</keyword>
<evidence type="ECO:0000256" key="7">
    <source>
        <dbReference type="ARBA" id="ARBA00022694"/>
    </source>
</evidence>
<evidence type="ECO:0000256" key="4">
    <source>
        <dbReference type="ARBA" id="ARBA00022603"/>
    </source>
</evidence>
<dbReference type="Proteomes" id="UP000002572">
    <property type="component" value="Chromosome"/>
</dbReference>
<proteinExistence type="predicted"/>
<evidence type="ECO:0000313" key="8">
    <source>
        <dbReference type="EMBL" id="ADU65883.1"/>
    </source>
</evidence>
<comment type="function">
    <text evidence="2">Catalyzes the formation of N(7)-methylguanine at position 46 (m7G46) in tRNA.</text>
</comment>
<evidence type="ECO:0000313" key="9">
    <source>
        <dbReference type="Proteomes" id="UP000002572"/>
    </source>
</evidence>
<evidence type="ECO:0000256" key="5">
    <source>
        <dbReference type="ARBA" id="ARBA00022679"/>
    </source>
</evidence>
<dbReference type="STRING" id="653733.Selin_1148"/>
<dbReference type="SUPFAM" id="SSF53335">
    <property type="entry name" value="S-adenosyl-L-methionine-dependent methyltransferases"/>
    <property type="match status" value="1"/>
</dbReference>
<dbReference type="InterPro" id="IPR003358">
    <property type="entry name" value="tRNA_(Gua-N-7)_MeTrfase_Trmb"/>
</dbReference>
<dbReference type="Gene3D" id="3.40.50.150">
    <property type="entry name" value="Vaccinia Virus protein VP39"/>
    <property type="match status" value="1"/>
</dbReference>
<evidence type="ECO:0000256" key="6">
    <source>
        <dbReference type="ARBA" id="ARBA00022691"/>
    </source>
</evidence>